<feature type="transmembrane region" description="Helical" evidence="1">
    <location>
        <begin position="178"/>
        <end position="200"/>
    </location>
</feature>
<name>A0A2C9KIP0_BIOGL</name>
<feature type="signal peptide" evidence="2">
    <location>
        <begin position="1"/>
        <end position="19"/>
    </location>
</feature>
<proteinExistence type="predicted"/>
<keyword evidence="1" id="KW-0812">Transmembrane</keyword>
<accession>A0A2C9KIP0</accession>
<keyword evidence="2" id="KW-0732">Signal</keyword>
<dbReference type="InterPro" id="IPR036179">
    <property type="entry name" value="Ig-like_dom_sf"/>
</dbReference>
<evidence type="ECO:0008006" key="5">
    <source>
        <dbReference type="Google" id="ProtNLM"/>
    </source>
</evidence>
<dbReference type="VEuPathDB" id="VectorBase:BGLB020115"/>
<gene>
    <name evidence="3" type="primary">106060905</name>
</gene>
<feature type="chain" id="PRO_5014285009" description="Immunoglobulin subtype domain-containing protein" evidence="2">
    <location>
        <begin position="20"/>
        <end position="212"/>
    </location>
</feature>
<evidence type="ECO:0000256" key="2">
    <source>
        <dbReference type="SAM" id="SignalP"/>
    </source>
</evidence>
<keyword evidence="1" id="KW-0472">Membrane</keyword>
<dbReference type="Proteomes" id="UP000076420">
    <property type="component" value="Unassembled WGS sequence"/>
</dbReference>
<dbReference type="EnsemblMetazoa" id="BGLB020115-RC">
    <property type="protein sequence ID" value="BGLB020115-PC"/>
    <property type="gene ID" value="BGLB020115"/>
</dbReference>
<dbReference type="SUPFAM" id="SSF48726">
    <property type="entry name" value="Immunoglobulin"/>
    <property type="match status" value="1"/>
</dbReference>
<organism evidence="3 4">
    <name type="scientific">Biomphalaria glabrata</name>
    <name type="common">Bloodfluke planorb</name>
    <name type="synonym">Freshwater snail</name>
    <dbReference type="NCBI Taxonomy" id="6526"/>
    <lineage>
        <taxon>Eukaryota</taxon>
        <taxon>Metazoa</taxon>
        <taxon>Spiralia</taxon>
        <taxon>Lophotrochozoa</taxon>
        <taxon>Mollusca</taxon>
        <taxon>Gastropoda</taxon>
        <taxon>Heterobranchia</taxon>
        <taxon>Euthyneura</taxon>
        <taxon>Panpulmonata</taxon>
        <taxon>Hygrophila</taxon>
        <taxon>Lymnaeoidea</taxon>
        <taxon>Planorbidae</taxon>
        <taxon>Biomphalaria</taxon>
    </lineage>
</organism>
<dbReference type="AlphaFoldDB" id="A0A2C9KIP0"/>
<dbReference type="EnsemblMetazoa" id="BGLB020115-RA">
    <property type="protein sequence ID" value="BGLB020115-PA"/>
    <property type="gene ID" value="BGLB020115"/>
</dbReference>
<evidence type="ECO:0000313" key="4">
    <source>
        <dbReference type="Proteomes" id="UP000076420"/>
    </source>
</evidence>
<protein>
    <recommendedName>
        <fullName evidence="5">Immunoglobulin subtype domain-containing protein</fullName>
    </recommendedName>
</protein>
<keyword evidence="1" id="KW-1133">Transmembrane helix</keyword>
<sequence length="212" mass="24263">MRLFCVSFCILGLSFECECYRESIVVKVGENATIRGTFNHTFNGEPKLRWCKEGDYMTYSKCYPDLTCEDFSPKTSTTIRHLEQRTFEFEFVIQNVTEKDKGEWYLEYLGQIEDTKPLYICNISLLERNIESPIPASQKGPESSPYTEINIEGPTLAFQKGPESSPYIETYVSKSGNWTIISVVCAITFVCGVLIVVYCLPRKDDIKFTVIV</sequence>
<reference evidence="3" key="1">
    <citation type="submission" date="2020-05" db="UniProtKB">
        <authorList>
            <consortium name="EnsemblMetazoa"/>
        </authorList>
    </citation>
    <scope>IDENTIFICATION</scope>
    <source>
        <strain evidence="3">BB02</strain>
    </source>
</reference>
<evidence type="ECO:0000256" key="1">
    <source>
        <dbReference type="SAM" id="Phobius"/>
    </source>
</evidence>
<evidence type="ECO:0000313" key="3">
    <source>
        <dbReference type="EnsemblMetazoa" id="BGLB020115-PC"/>
    </source>
</evidence>
<dbReference type="InterPro" id="IPR013783">
    <property type="entry name" value="Ig-like_fold"/>
</dbReference>
<dbReference type="KEGG" id="bgt:106060905"/>
<dbReference type="Gene3D" id="2.60.40.10">
    <property type="entry name" value="Immunoglobulins"/>
    <property type="match status" value="1"/>
</dbReference>